<dbReference type="Proteomes" id="UP000699462">
    <property type="component" value="Unassembled WGS sequence"/>
</dbReference>
<dbReference type="GO" id="GO:0005813">
    <property type="term" value="C:centrosome"/>
    <property type="evidence" value="ECO:0007669"/>
    <property type="project" value="TreeGrafter"/>
</dbReference>
<feature type="domain" description="Bardet-Biedl syndrome 1 N-terminal" evidence="2">
    <location>
        <begin position="15"/>
        <end position="279"/>
    </location>
</feature>
<evidence type="ECO:0000313" key="4">
    <source>
        <dbReference type="Proteomes" id="UP000699462"/>
    </source>
</evidence>
<evidence type="ECO:0000256" key="1">
    <source>
        <dbReference type="SAM" id="MobiDB-lite"/>
    </source>
</evidence>
<dbReference type="AlphaFoldDB" id="A0A8T0DRC8"/>
<feature type="region of interest" description="Disordered" evidence="1">
    <location>
        <begin position="406"/>
        <end position="427"/>
    </location>
</feature>
<gene>
    <name evidence="3" type="ORF">P879_01638</name>
</gene>
<organism evidence="3 4">
    <name type="scientific">Paragonimus westermani</name>
    <dbReference type="NCBI Taxonomy" id="34504"/>
    <lineage>
        <taxon>Eukaryota</taxon>
        <taxon>Metazoa</taxon>
        <taxon>Spiralia</taxon>
        <taxon>Lophotrochozoa</taxon>
        <taxon>Platyhelminthes</taxon>
        <taxon>Trematoda</taxon>
        <taxon>Digenea</taxon>
        <taxon>Plagiorchiida</taxon>
        <taxon>Troglotremata</taxon>
        <taxon>Troglotrematidae</taxon>
        <taxon>Paragonimus</taxon>
    </lineage>
</organism>
<name>A0A8T0DRC8_9TREM</name>
<dbReference type="GO" id="GO:0005930">
    <property type="term" value="C:axoneme"/>
    <property type="evidence" value="ECO:0007669"/>
    <property type="project" value="TreeGrafter"/>
</dbReference>
<dbReference type="GO" id="GO:0061512">
    <property type="term" value="P:protein localization to cilium"/>
    <property type="evidence" value="ECO:0007669"/>
    <property type="project" value="TreeGrafter"/>
</dbReference>
<dbReference type="PANTHER" id="PTHR20870">
    <property type="entry name" value="BARDET-BIEDL SYNDROME 1 PROTEIN"/>
    <property type="match status" value="1"/>
</dbReference>
<evidence type="ECO:0000313" key="3">
    <source>
        <dbReference type="EMBL" id="KAF8569624.1"/>
    </source>
</evidence>
<proteinExistence type="predicted"/>
<dbReference type="GO" id="GO:0005113">
    <property type="term" value="F:patched binding"/>
    <property type="evidence" value="ECO:0007669"/>
    <property type="project" value="TreeGrafter"/>
</dbReference>
<comment type="caution">
    <text evidence="3">The sequence shown here is derived from an EMBL/GenBank/DDBJ whole genome shotgun (WGS) entry which is preliminary data.</text>
</comment>
<dbReference type="PANTHER" id="PTHR20870:SF0">
    <property type="entry name" value="BARDET-BIEDL SYNDROME 1 PROTEIN"/>
    <property type="match status" value="1"/>
</dbReference>
<dbReference type="EMBL" id="JTDF01001720">
    <property type="protein sequence ID" value="KAF8569624.1"/>
    <property type="molecule type" value="Genomic_DNA"/>
</dbReference>
<feature type="compositionally biased region" description="Polar residues" evidence="1">
    <location>
        <begin position="417"/>
        <end position="427"/>
    </location>
</feature>
<reference evidence="3 4" key="1">
    <citation type="submission" date="2019-07" db="EMBL/GenBank/DDBJ databases">
        <title>Annotation for the trematode Paragonimus westermani.</title>
        <authorList>
            <person name="Choi Y.-J."/>
        </authorList>
    </citation>
    <scope>NUCLEOTIDE SEQUENCE [LARGE SCALE GENOMIC DNA]</scope>
    <source>
        <strain evidence="3">180907_Pwestermani</strain>
    </source>
</reference>
<dbReference type="InterPro" id="IPR028784">
    <property type="entry name" value="BBS1"/>
</dbReference>
<sequence>MGSAAQWKLSLSDKWLLANCDCDAQLASFSQCICFGDPTGSGCSALCIADFGTFFRADTLSASTMTNTSVKLKVITGMEVKHEVGLIDLACGICTFNVLLGDKLIQDLAVASGPNLYVYRNMKPYFKFKLPLLDLCTEEEDAWRRASKGEISPDELLEELQALRKNSVHLTARSLKFLQLKQTEACSLFEAYRTVPLQRQTTATCMTKMYRHQSSPDAVQCLVVGTEDAALYIIDPIKFSVLTKYILPAVPVHLCANGSFDVNYRIVVSCRNGVIYQIKRETLTINDGINPGSQIVGMVRLEKSIVVGCMDQTIKGFSLQGRPIWSVCVPSPILTVVPINLSTHSFHGYIVSLKNGDVRVYQEQHICDTVFHWTEVKPDHETPSTRGIADTGDARVQHTNTNDVAVEGIGPREKPSQNEPSASVGTNRLNRIPKCDAVIAAQFGPFDREAGSLALITQSGALCLLLVKRSAQFRPLDVISRHPAAQMSRLELPKKTKLFLDLADREKEHAHEIYDRYNHDLILLRRTVAKAFLELLQTRSGPLAVHGTERHLKLTARVYGLGPNYTLVYELIETQAKENWCSTNMGIFLEFDDTVYQVTAPYIPVYGLGPNYTLVYELIETQAKENWCSTNMGIFLEFDDTVYQVTAPYIPVSHPQSSNLLEFKFSFQFRD</sequence>
<dbReference type="InterPro" id="IPR036322">
    <property type="entry name" value="WD40_repeat_dom_sf"/>
</dbReference>
<protein>
    <recommendedName>
        <fullName evidence="2">Bardet-Biedl syndrome 1 N-terminal domain-containing protein</fullName>
    </recommendedName>
</protein>
<dbReference type="Pfam" id="PF14779">
    <property type="entry name" value="BBS1"/>
    <property type="match status" value="1"/>
</dbReference>
<dbReference type="SUPFAM" id="SSF50978">
    <property type="entry name" value="WD40 repeat-like"/>
    <property type="match status" value="1"/>
</dbReference>
<keyword evidence="4" id="KW-1185">Reference proteome</keyword>
<dbReference type="InterPro" id="IPR032728">
    <property type="entry name" value="BBS1_N"/>
</dbReference>
<evidence type="ECO:0000259" key="2">
    <source>
        <dbReference type="Pfam" id="PF14779"/>
    </source>
</evidence>
<accession>A0A8T0DRC8</accession>
<dbReference type="OrthoDB" id="10259809at2759"/>
<dbReference type="GO" id="GO:1905515">
    <property type="term" value="P:non-motile cilium assembly"/>
    <property type="evidence" value="ECO:0007669"/>
    <property type="project" value="InterPro"/>
</dbReference>
<dbReference type="GO" id="GO:0034464">
    <property type="term" value="C:BBSome"/>
    <property type="evidence" value="ECO:0007669"/>
    <property type="project" value="InterPro"/>
</dbReference>
<dbReference type="GO" id="GO:0005119">
    <property type="term" value="F:smoothened binding"/>
    <property type="evidence" value="ECO:0007669"/>
    <property type="project" value="TreeGrafter"/>
</dbReference>